<sequence length="412" mass="45318">MPIMEKNDYIRGSVLMKIFNTLKKYGFISFIFCVCLYHLEAEVFFSGTAGTALDILPAAHIENAEVRFKGFYRAQMQIGQRFFSNGAISLRSGNIFQSPQLRDIPSLFNIDELSLMYRFKIEKSTAQLSLFFSEYEPLGADTFAGRYVGAKKISSYLLKKQIGIPAPSIIPVSGIGGAFTVTYNAPVAQALYFYYDKKYGSEQLNTDMRVAGVSNAFVGDFLFGASFPLESTDADGNAVVLIIRRAEFHLGFTALIGDNPYANLYVQAGLARIQAKPDSGNSVLSLADLYAFIEPRFALYKTVFSLSMFTLPEQTYKKTAHIDEATGAAFMIRSTACNLGSTQGIFGGIACACVPNPAVTDFNPDNIVFKLVPFAEFTVKTGALSLCIPVRPLEYNNVSRFISLSASYTVQL</sequence>
<evidence type="ECO:0000313" key="1">
    <source>
        <dbReference type="EMBL" id="ERJ92413.1"/>
    </source>
</evidence>
<keyword evidence="2" id="KW-1185">Reference proteome</keyword>
<dbReference type="Proteomes" id="UP000016649">
    <property type="component" value="Unassembled WGS sequence"/>
</dbReference>
<accession>A0ABN0NY16</accession>
<organism evidence="1 2">
    <name type="scientific">Treponema lecithinolyticum ATCC 700332</name>
    <dbReference type="NCBI Taxonomy" id="1321815"/>
    <lineage>
        <taxon>Bacteria</taxon>
        <taxon>Pseudomonadati</taxon>
        <taxon>Spirochaetota</taxon>
        <taxon>Spirochaetia</taxon>
        <taxon>Spirochaetales</taxon>
        <taxon>Treponemataceae</taxon>
        <taxon>Treponema</taxon>
    </lineage>
</organism>
<dbReference type="EMBL" id="AWVH01000037">
    <property type="protein sequence ID" value="ERJ92413.1"/>
    <property type="molecule type" value="Genomic_DNA"/>
</dbReference>
<gene>
    <name evidence="1" type="ORF">HMPREF9193_01574</name>
</gene>
<evidence type="ECO:0000313" key="2">
    <source>
        <dbReference type="Proteomes" id="UP000016649"/>
    </source>
</evidence>
<proteinExistence type="predicted"/>
<reference evidence="1 2" key="1">
    <citation type="submission" date="2013-08" db="EMBL/GenBank/DDBJ databases">
        <authorList>
            <person name="Weinstock G."/>
            <person name="Sodergren E."/>
            <person name="Wylie T."/>
            <person name="Fulton L."/>
            <person name="Fulton R."/>
            <person name="Fronick C."/>
            <person name="O'Laughlin M."/>
            <person name="Godfrey J."/>
            <person name="Miner T."/>
            <person name="Herter B."/>
            <person name="Appelbaum E."/>
            <person name="Cordes M."/>
            <person name="Lek S."/>
            <person name="Wollam A."/>
            <person name="Pepin K.H."/>
            <person name="Palsikar V.B."/>
            <person name="Mitreva M."/>
            <person name="Wilson R.K."/>
        </authorList>
    </citation>
    <scope>NUCLEOTIDE SEQUENCE [LARGE SCALE GENOMIC DNA]</scope>
    <source>
        <strain evidence="1 2">ATCC 700332</strain>
    </source>
</reference>
<name>A0ABN0NY16_TRELE</name>
<comment type="caution">
    <text evidence="1">The sequence shown here is derived from an EMBL/GenBank/DDBJ whole genome shotgun (WGS) entry which is preliminary data.</text>
</comment>
<protein>
    <submittedName>
        <fullName evidence="1">Uncharacterized protein</fullName>
    </submittedName>
</protein>